<evidence type="ECO:0000256" key="1">
    <source>
        <dbReference type="SAM" id="Coils"/>
    </source>
</evidence>
<dbReference type="AlphaFoldDB" id="Q22UW3"/>
<dbReference type="eggNOG" id="ENOG502T26P">
    <property type="taxonomic scope" value="Eukaryota"/>
</dbReference>
<proteinExistence type="predicted"/>
<gene>
    <name evidence="2" type="ORF">TTHERM_00577400</name>
</gene>
<dbReference type="Proteomes" id="UP000009168">
    <property type="component" value="Unassembled WGS sequence"/>
</dbReference>
<sequence length="499" mass="58543">MGQCCSAKSKKSRKNKYIQEEVYNILQDRQALDFYKDFIVFTINPSSGYTFLQKQIIQQTKDQNIREYEFLKVDTENKSIAGAQAIKPFTSNEAEDKMLQILFNFKEVIIHNNGSLQFDYNDVTHPINKLLANFRQKNVKPKVINILTDNSIFNKFEFISDQNKCLAFASPVLVIDSYDIVYKQKIISKSTWHGSNLYIHSKKSYEQNSNKYEEYLQISTFIHLYKNPAAGVENNNINQLYFDISNQDQKKQQKIISQIRESIVNSFQRGFNAIIIHENNDKKSISQILILIMEMLLYRLSVQEQEIVSYWERRIPKGIFDSFKQDLAEQSQAKKQQQELENVNDNQEQNNIISNEEANAKEQSNSNKIEILIQNLFKEQSYDLKEFEKSQNILEKLLQNITSQFDKKEFRSLNKSNQNLQCLFKYQNGVQLLNSLGFIESPDKNGFLNNPIDDIAYFKLIKSDYTIAYKNFQQSKIYIEQQKLYYKQAEKAQNGQKTS</sequence>
<feature type="coiled-coil region" evidence="1">
    <location>
        <begin position="328"/>
        <end position="357"/>
    </location>
</feature>
<keyword evidence="1" id="KW-0175">Coiled coil</keyword>
<dbReference type="Gene3D" id="1.20.58.2190">
    <property type="match status" value="1"/>
</dbReference>
<evidence type="ECO:0000313" key="2">
    <source>
        <dbReference type="EMBL" id="EAR89185.1"/>
    </source>
</evidence>
<protein>
    <submittedName>
        <fullName evidence="2">PUB domain protein</fullName>
    </submittedName>
</protein>
<dbReference type="KEGG" id="tet:TTHERM_00577400"/>
<name>Q22UW3_TETTS</name>
<reference evidence="3" key="1">
    <citation type="journal article" date="2006" name="PLoS Biol.">
        <title>Macronuclear genome sequence of the ciliate Tetrahymena thermophila, a model eukaryote.</title>
        <authorList>
            <person name="Eisen J.A."/>
            <person name="Coyne R.S."/>
            <person name="Wu M."/>
            <person name="Wu D."/>
            <person name="Thiagarajan M."/>
            <person name="Wortman J.R."/>
            <person name="Badger J.H."/>
            <person name="Ren Q."/>
            <person name="Amedeo P."/>
            <person name="Jones K.M."/>
            <person name="Tallon L.J."/>
            <person name="Delcher A.L."/>
            <person name="Salzberg S.L."/>
            <person name="Silva J.C."/>
            <person name="Haas B.J."/>
            <person name="Majoros W.H."/>
            <person name="Farzad M."/>
            <person name="Carlton J.M."/>
            <person name="Smith R.K. Jr."/>
            <person name="Garg J."/>
            <person name="Pearlman R.E."/>
            <person name="Karrer K.M."/>
            <person name="Sun L."/>
            <person name="Manning G."/>
            <person name="Elde N.C."/>
            <person name="Turkewitz A.P."/>
            <person name="Asai D.J."/>
            <person name="Wilkes D.E."/>
            <person name="Wang Y."/>
            <person name="Cai H."/>
            <person name="Collins K."/>
            <person name="Stewart B.A."/>
            <person name="Lee S.R."/>
            <person name="Wilamowska K."/>
            <person name="Weinberg Z."/>
            <person name="Ruzzo W.L."/>
            <person name="Wloga D."/>
            <person name="Gaertig J."/>
            <person name="Frankel J."/>
            <person name="Tsao C.-C."/>
            <person name="Gorovsky M.A."/>
            <person name="Keeling P.J."/>
            <person name="Waller R.F."/>
            <person name="Patron N.J."/>
            <person name="Cherry J.M."/>
            <person name="Stover N.A."/>
            <person name="Krieger C.J."/>
            <person name="del Toro C."/>
            <person name="Ryder H.F."/>
            <person name="Williamson S.C."/>
            <person name="Barbeau R.A."/>
            <person name="Hamilton E.P."/>
            <person name="Orias E."/>
        </authorList>
    </citation>
    <scope>NUCLEOTIDE SEQUENCE [LARGE SCALE GENOMIC DNA]</scope>
    <source>
        <strain evidence="3">SB210</strain>
    </source>
</reference>
<dbReference type="InParanoid" id="Q22UW3"/>
<accession>Q22UW3</accession>
<dbReference type="SUPFAM" id="SSF143503">
    <property type="entry name" value="PUG domain-like"/>
    <property type="match status" value="1"/>
</dbReference>
<dbReference type="EMBL" id="GG662798">
    <property type="protein sequence ID" value="EAR89185.1"/>
    <property type="molecule type" value="Genomic_DNA"/>
</dbReference>
<organism evidence="2 3">
    <name type="scientific">Tetrahymena thermophila (strain SB210)</name>
    <dbReference type="NCBI Taxonomy" id="312017"/>
    <lineage>
        <taxon>Eukaryota</taxon>
        <taxon>Sar</taxon>
        <taxon>Alveolata</taxon>
        <taxon>Ciliophora</taxon>
        <taxon>Intramacronucleata</taxon>
        <taxon>Oligohymenophorea</taxon>
        <taxon>Hymenostomatida</taxon>
        <taxon>Tetrahymenina</taxon>
        <taxon>Tetrahymenidae</taxon>
        <taxon>Tetrahymena</taxon>
    </lineage>
</organism>
<dbReference type="RefSeq" id="XP_001009430.1">
    <property type="nucleotide sequence ID" value="XM_001009430.1"/>
</dbReference>
<dbReference type="HOGENOM" id="CLU_546916_0_0_1"/>
<dbReference type="GeneID" id="7834626"/>
<evidence type="ECO:0000313" key="3">
    <source>
        <dbReference type="Proteomes" id="UP000009168"/>
    </source>
</evidence>
<dbReference type="CDD" id="cd09212">
    <property type="entry name" value="PUB"/>
    <property type="match status" value="1"/>
</dbReference>
<dbReference type="InterPro" id="IPR036339">
    <property type="entry name" value="PUB-like_dom_sf"/>
</dbReference>
<keyword evidence="3" id="KW-1185">Reference proteome</keyword>
<dbReference type="OMA" id="IEQYMAR"/>